<comment type="similarity">
    <text evidence="1">Belongs to the universal stress protein A family.</text>
</comment>
<evidence type="ECO:0000256" key="1">
    <source>
        <dbReference type="ARBA" id="ARBA00008791"/>
    </source>
</evidence>
<protein>
    <submittedName>
        <fullName evidence="3">Universal stress family protein</fullName>
    </submittedName>
</protein>
<dbReference type="InterPro" id="IPR006016">
    <property type="entry name" value="UspA"/>
</dbReference>
<dbReference type="InterPro" id="IPR006015">
    <property type="entry name" value="Universal_stress_UspA"/>
</dbReference>
<evidence type="ECO:0000313" key="3">
    <source>
        <dbReference type="EMBL" id="EPA05620.1"/>
    </source>
</evidence>
<dbReference type="EMBL" id="AHJG01000172">
    <property type="protein sequence ID" value="EPA05620.1"/>
    <property type="molecule type" value="Genomic_DNA"/>
</dbReference>
<dbReference type="PANTHER" id="PTHR46268:SF6">
    <property type="entry name" value="UNIVERSAL STRESS PROTEIN UP12"/>
    <property type="match status" value="1"/>
</dbReference>
<proteinExistence type="inferred from homology"/>
<sequence>MSLNMLFKNILVPWDGSNPSLHAFKIALDIAKKYDSKISVIHCIQNEAYRGQWFPDAGYSKAVIKKQTKSAEAEIDKLVVLAKNKGIQISATVLAAPSIVKQIVTYVKSKKIDLVIMGSHGRTGWSKTLYGSVANGVSQNIHCPVLIVR</sequence>
<dbReference type="PRINTS" id="PR01438">
    <property type="entry name" value="UNVRSLSTRESS"/>
</dbReference>
<evidence type="ECO:0000259" key="2">
    <source>
        <dbReference type="Pfam" id="PF00582"/>
    </source>
</evidence>
<dbReference type="SUPFAM" id="SSF52402">
    <property type="entry name" value="Adenine nucleotide alpha hydrolases-like"/>
    <property type="match status" value="1"/>
</dbReference>
<accession>S2E2W3</accession>
<dbReference type="AlphaFoldDB" id="S2E2W3"/>
<dbReference type="Pfam" id="PF00582">
    <property type="entry name" value="Usp"/>
    <property type="match status" value="1"/>
</dbReference>
<gene>
    <name evidence="3" type="ORF">BG20_I1044</name>
</gene>
<dbReference type="Proteomes" id="UP000014065">
    <property type="component" value="Unassembled WGS sequence"/>
</dbReference>
<dbReference type="PANTHER" id="PTHR46268">
    <property type="entry name" value="STRESS RESPONSE PROTEIN NHAX"/>
    <property type="match status" value="1"/>
</dbReference>
<organism evidence="3 4">
    <name type="scientific">Candidatus Nitrosarchaeum limnium BG20</name>
    <dbReference type="NCBI Taxonomy" id="859192"/>
    <lineage>
        <taxon>Archaea</taxon>
        <taxon>Nitrososphaerota</taxon>
        <taxon>Nitrososphaeria</taxon>
        <taxon>Nitrosopumilales</taxon>
        <taxon>Nitrosopumilaceae</taxon>
        <taxon>Nitrosarchaeum</taxon>
    </lineage>
</organism>
<dbReference type="InterPro" id="IPR014729">
    <property type="entry name" value="Rossmann-like_a/b/a_fold"/>
</dbReference>
<reference evidence="3 4" key="1">
    <citation type="journal article" date="2012" name="J. Bacteriol.">
        <title>Genome Sequence of "Candidatus Nitrosoarchaeum limnia" BG20, a Low-Salinity Ammonia-Oxidizing Archaeon from the San Francisco Bay Estuary.</title>
        <authorList>
            <person name="Mosier A.C."/>
            <person name="Allen E.E."/>
            <person name="Kim M."/>
            <person name="Ferriera S."/>
            <person name="Francis C.A."/>
        </authorList>
    </citation>
    <scope>NUCLEOTIDE SEQUENCE [LARGE SCALE GENOMIC DNA]</scope>
    <source>
        <strain evidence="3 4">BG20</strain>
    </source>
</reference>
<dbReference type="PIRSF" id="PIRSF006276">
    <property type="entry name" value="UspA"/>
    <property type="match status" value="1"/>
</dbReference>
<dbReference type="CDD" id="cd00293">
    <property type="entry name" value="USP-like"/>
    <property type="match status" value="1"/>
</dbReference>
<dbReference type="Gene3D" id="3.40.50.620">
    <property type="entry name" value="HUPs"/>
    <property type="match status" value="1"/>
</dbReference>
<comment type="caution">
    <text evidence="3">The sequence shown here is derived from an EMBL/GenBank/DDBJ whole genome shotgun (WGS) entry which is preliminary data.</text>
</comment>
<evidence type="ECO:0000313" key="4">
    <source>
        <dbReference type="Proteomes" id="UP000014065"/>
    </source>
</evidence>
<keyword evidence="4" id="KW-1185">Reference proteome</keyword>
<feature type="domain" description="UspA" evidence="2">
    <location>
        <begin position="7"/>
        <end position="149"/>
    </location>
</feature>
<name>S2E2W3_9ARCH</name>